<dbReference type="InterPro" id="IPR036047">
    <property type="entry name" value="F-box-like_dom_sf"/>
</dbReference>
<reference evidence="2" key="1">
    <citation type="submission" date="2018-02" db="EMBL/GenBank/DDBJ databases">
        <authorList>
            <person name="Cohen D.B."/>
            <person name="Kent A.D."/>
        </authorList>
    </citation>
    <scope>NUCLEOTIDE SEQUENCE</scope>
</reference>
<accession>A0A2N9GD33</accession>
<sequence length="399" mass="46075">MGTTPPTRRRKILDSGTSLQISAAAVADSEDLLIEIFMCIPVKPLVRFKLVSQQWRSLISDPKFIVNHARRNPSLNALLLKSQSKEHPPLSIVPFEGYEIPRTPPLQFLNKPGIDILHSCKGFLCYSVVHDLLTSYYVCHSASGRSARIRVFDQESVKALRSVCVAFDPLKSVHYKVIFVRQMSGSQMNRLIKIEIYSSETRCWKSVKEILILPNNVEFENEGVYWNGAVYWYEDTRLEVLYFDLELECFKKLPTPQVSEGSPKMNLEYFGESCGRLHLITTRRSLRTQFTVYEMQRDKSDWIVKYQGDLNSMTLKYPKMVRGHIYRYYVYRPLCLIEGEKNEEPHLVIAIPGKVILYNLEDKGLKMLCDLLPAKSFCAHAISTNQFRTFQYMETLASI</sequence>
<dbReference type="Pfam" id="PF00646">
    <property type="entry name" value="F-box"/>
    <property type="match status" value="1"/>
</dbReference>
<feature type="domain" description="F-box" evidence="1">
    <location>
        <begin position="30"/>
        <end position="68"/>
    </location>
</feature>
<gene>
    <name evidence="2" type="ORF">FSB_LOCUS25287</name>
</gene>
<dbReference type="InterPro" id="IPR055290">
    <property type="entry name" value="At3g26010-like"/>
</dbReference>
<dbReference type="InterPro" id="IPR001810">
    <property type="entry name" value="F-box_dom"/>
</dbReference>
<name>A0A2N9GD33_FAGSY</name>
<proteinExistence type="predicted"/>
<evidence type="ECO:0000313" key="2">
    <source>
        <dbReference type="EMBL" id="SPC97405.1"/>
    </source>
</evidence>
<dbReference type="EMBL" id="OIVN01001768">
    <property type="protein sequence ID" value="SPC97405.1"/>
    <property type="molecule type" value="Genomic_DNA"/>
</dbReference>
<dbReference type="InterPro" id="IPR017451">
    <property type="entry name" value="F-box-assoc_interact_dom"/>
</dbReference>
<organism evidence="2">
    <name type="scientific">Fagus sylvatica</name>
    <name type="common">Beechnut</name>
    <dbReference type="NCBI Taxonomy" id="28930"/>
    <lineage>
        <taxon>Eukaryota</taxon>
        <taxon>Viridiplantae</taxon>
        <taxon>Streptophyta</taxon>
        <taxon>Embryophyta</taxon>
        <taxon>Tracheophyta</taxon>
        <taxon>Spermatophyta</taxon>
        <taxon>Magnoliopsida</taxon>
        <taxon>eudicotyledons</taxon>
        <taxon>Gunneridae</taxon>
        <taxon>Pentapetalae</taxon>
        <taxon>rosids</taxon>
        <taxon>fabids</taxon>
        <taxon>Fagales</taxon>
        <taxon>Fagaceae</taxon>
        <taxon>Fagus</taxon>
    </lineage>
</organism>
<dbReference type="PANTHER" id="PTHR35546">
    <property type="entry name" value="F-BOX PROTEIN INTERACTION DOMAIN PROTEIN-RELATED"/>
    <property type="match status" value="1"/>
</dbReference>
<dbReference type="PANTHER" id="PTHR35546:SF25">
    <property type="entry name" value="F-BOX DOMAIN-CONTAINING PROTEIN"/>
    <property type="match status" value="1"/>
</dbReference>
<dbReference type="SUPFAM" id="SSF81383">
    <property type="entry name" value="F-box domain"/>
    <property type="match status" value="1"/>
</dbReference>
<dbReference type="AlphaFoldDB" id="A0A2N9GD33"/>
<dbReference type="Gene3D" id="1.20.1280.50">
    <property type="match status" value="1"/>
</dbReference>
<protein>
    <recommendedName>
        <fullName evidence="1">F-box domain-containing protein</fullName>
    </recommendedName>
</protein>
<evidence type="ECO:0000259" key="1">
    <source>
        <dbReference type="SMART" id="SM00256"/>
    </source>
</evidence>
<dbReference type="NCBIfam" id="TIGR01640">
    <property type="entry name" value="F_box_assoc_1"/>
    <property type="match status" value="1"/>
</dbReference>
<dbReference type="InterPro" id="IPR006527">
    <property type="entry name" value="F-box-assoc_dom_typ1"/>
</dbReference>
<dbReference type="SMART" id="SM00256">
    <property type="entry name" value="FBOX"/>
    <property type="match status" value="1"/>
</dbReference>
<dbReference type="Pfam" id="PF07734">
    <property type="entry name" value="FBA_1"/>
    <property type="match status" value="1"/>
</dbReference>